<name>A0A2T0LCA3_9BACL</name>
<dbReference type="Proteomes" id="UP000237797">
    <property type="component" value="Unassembled WGS sequence"/>
</dbReference>
<evidence type="ECO:0000313" key="2">
    <source>
        <dbReference type="EMBL" id="PRX39598.1"/>
    </source>
</evidence>
<organism evidence="2 3">
    <name type="scientific">Planifilum fimeticola</name>
    <dbReference type="NCBI Taxonomy" id="201975"/>
    <lineage>
        <taxon>Bacteria</taxon>
        <taxon>Bacillati</taxon>
        <taxon>Bacillota</taxon>
        <taxon>Bacilli</taxon>
        <taxon>Bacillales</taxon>
        <taxon>Thermoactinomycetaceae</taxon>
        <taxon>Planifilum</taxon>
    </lineage>
</organism>
<proteinExistence type="predicted"/>
<keyword evidence="3" id="KW-1185">Reference proteome</keyword>
<dbReference type="SUPFAM" id="SSF141530">
    <property type="entry name" value="PTSIIA/GutA-like"/>
    <property type="match status" value="1"/>
</dbReference>
<dbReference type="GO" id="GO:0016301">
    <property type="term" value="F:kinase activity"/>
    <property type="evidence" value="ECO:0007669"/>
    <property type="project" value="TreeGrafter"/>
</dbReference>
<dbReference type="Pfam" id="PF03829">
    <property type="entry name" value="PTSIIA_gutA"/>
    <property type="match status" value="1"/>
</dbReference>
<dbReference type="InterPro" id="IPR004716">
    <property type="entry name" value="PTS_IIA_glucitol/sorbitol-sp"/>
</dbReference>
<comment type="caution">
    <text evidence="2">The sequence shown here is derived from an EMBL/GenBank/DDBJ whole genome shotgun (WGS) entry which is preliminary data.</text>
</comment>
<dbReference type="GO" id="GO:0008982">
    <property type="term" value="F:protein-N(PI)-phosphohistidine-sugar phosphotransferase activity"/>
    <property type="evidence" value="ECO:0007669"/>
    <property type="project" value="InterPro"/>
</dbReference>
<dbReference type="InterPro" id="IPR036665">
    <property type="entry name" value="PTS_IIA_glucitol/sorbitol_sf"/>
</dbReference>
<dbReference type="RefSeq" id="WP_106346019.1">
    <property type="nucleotide sequence ID" value="NZ_PVNE01000023.1"/>
</dbReference>
<dbReference type="PANTHER" id="PTHR40398:SF1">
    <property type="entry name" value="PTS SYSTEM GLUCITOL_SORBITOL-SPECIFIC EIIA COMPONENT"/>
    <property type="match status" value="1"/>
</dbReference>
<reference evidence="2 3" key="1">
    <citation type="submission" date="2018-03" db="EMBL/GenBank/DDBJ databases">
        <title>Genomic Encyclopedia of Archaeal and Bacterial Type Strains, Phase II (KMG-II): from individual species to whole genera.</title>
        <authorList>
            <person name="Goeker M."/>
        </authorList>
    </citation>
    <scope>NUCLEOTIDE SEQUENCE [LARGE SCALE GENOMIC DNA]</scope>
    <source>
        <strain evidence="2 3">DSM 44946</strain>
    </source>
</reference>
<dbReference type="OrthoDB" id="5113885at2"/>
<dbReference type="EMBL" id="PVNE01000023">
    <property type="protein sequence ID" value="PRX39598.1"/>
    <property type="molecule type" value="Genomic_DNA"/>
</dbReference>
<evidence type="ECO:0000313" key="3">
    <source>
        <dbReference type="Proteomes" id="UP000237797"/>
    </source>
</evidence>
<dbReference type="PROSITE" id="PS51097">
    <property type="entry name" value="PTS_EIIA_TYPE_5"/>
    <property type="match status" value="1"/>
</dbReference>
<dbReference type="PANTHER" id="PTHR40398">
    <property type="entry name" value="PTS SYSTEM GLUCITOL/SORBITOL-SPECIFIC EIIA COMPONENT"/>
    <property type="match status" value="1"/>
</dbReference>
<dbReference type="GO" id="GO:0009401">
    <property type="term" value="P:phosphoenolpyruvate-dependent sugar phosphotransferase system"/>
    <property type="evidence" value="ECO:0007669"/>
    <property type="project" value="InterPro"/>
</dbReference>
<dbReference type="Gene3D" id="2.40.33.40">
    <property type="entry name" value="Phosphotransferase system, glucitol/sorbitol-specific IIA component"/>
    <property type="match status" value="1"/>
</dbReference>
<dbReference type="GO" id="GO:0005737">
    <property type="term" value="C:cytoplasm"/>
    <property type="evidence" value="ECO:0007669"/>
    <property type="project" value="InterPro"/>
</dbReference>
<protein>
    <submittedName>
        <fullName evidence="2">PTS system glucitol/sorbitol-specific IIA component</fullName>
    </submittedName>
</protein>
<accession>A0A2T0LCA3</accession>
<gene>
    <name evidence="2" type="ORF">CLV97_12351</name>
</gene>
<evidence type="ECO:0000256" key="1">
    <source>
        <dbReference type="PROSITE-ProRule" id="PRU00420"/>
    </source>
</evidence>
<feature type="modified residue" description="Phosphohistidine; by HPr" evidence="1">
    <location>
        <position position="43"/>
    </location>
</feature>
<sequence>MKCLFSTQITKIGNMVDSLIQEKMMVIFDEDAPEELHDMSILHTKSPCFESVRSGDYLVIGDQSFRVTSVGEKVNETLRELGHCTIKFEGKDRSELPGILQVEASEPVLELHAPLMFVRK</sequence>
<dbReference type="AlphaFoldDB" id="A0A2T0LCA3"/>